<accession>A0A8T0J0X6</accession>
<dbReference type="Proteomes" id="UP000822688">
    <property type="component" value="Chromosome 2"/>
</dbReference>
<evidence type="ECO:0000313" key="1">
    <source>
        <dbReference type="EMBL" id="KAG0588676.1"/>
    </source>
</evidence>
<proteinExistence type="predicted"/>
<dbReference type="AlphaFoldDB" id="A0A8T0J0X6"/>
<reference evidence="1" key="1">
    <citation type="submission" date="2020-06" db="EMBL/GenBank/DDBJ databases">
        <title>WGS assembly of Ceratodon purpureus strain R40.</title>
        <authorList>
            <person name="Carey S.B."/>
            <person name="Jenkins J."/>
            <person name="Shu S."/>
            <person name="Lovell J.T."/>
            <person name="Sreedasyam A."/>
            <person name="Maumus F."/>
            <person name="Tiley G.P."/>
            <person name="Fernandez-Pozo N."/>
            <person name="Barry K."/>
            <person name="Chen C."/>
            <person name="Wang M."/>
            <person name="Lipzen A."/>
            <person name="Daum C."/>
            <person name="Saski C.A."/>
            <person name="Payton A.C."/>
            <person name="Mcbreen J.C."/>
            <person name="Conrad R.E."/>
            <person name="Kollar L.M."/>
            <person name="Olsson S."/>
            <person name="Huttunen S."/>
            <person name="Landis J.B."/>
            <person name="Wickett N.J."/>
            <person name="Johnson M.G."/>
            <person name="Rensing S.A."/>
            <person name="Grimwood J."/>
            <person name="Schmutz J."/>
            <person name="Mcdaniel S.F."/>
        </authorList>
    </citation>
    <scope>NUCLEOTIDE SEQUENCE</scope>
    <source>
        <strain evidence="1">R40</strain>
    </source>
</reference>
<dbReference type="EMBL" id="CM026422">
    <property type="protein sequence ID" value="KAG0588676.1"/>
    <property type="molecule type" value="Genomic_DNA"/>
</dbReference>
<organism evidence="1 2">
    <name type="scientific">Ceratodon purpureus</name>
    <name type="common">Fire moss</name>
    <name type="synonym">Dicranum purpureum</name>
    <dbReference type="NCBI Taxonomy" id="3225"/>
    <lineage>
        <taxon>Eukaryota</taxon>
        <taxon>Viridiplantae</taxon>
        <taxon>Streptophyta</taxon>
        <taxon>Embryophyta</taxon>
        <taxon>Bryophyta</taxon>
        <taxon>Bryophytina</taxon>
        <taxon>Bryopsida</taxon>
        <taxon>Dicranidae</taxon>
        <taxon>Pseudoditrichales</taxon>
        <taxon>Ditrichaceae</taxon>
        <taxon>Ceratodon</taxon>
    </lineage>
</organism>
<evidence type="ECO:0000313" key="2">
    <source>
        <dbReference type="Proteomes" id="UP000822688"/>
    </source>
</evidence>
<gene>
    <name evidence="1" type="ORF">KC19_2G260700</name>
</gene>
<name>A0A8T0J0X6_CERPU</name>
<protein>
    <submittedName>
        <fullName evidence="1">Uncharacterized protein</fullName>
    </submittedName>
</protein>
<keyword evidence="2" id="KW-1185">Reference proteome</keyword>
<comment type="caution">
    <text evidence="1">The sequence shown here is derived from an EMBL/GenBank/DDBJ whole genome shotgun (WGS) entry which is preliminary data.</text>
</comment>
<sequence length="128" mass="14309">MKFCDKIRLPFFMAHYSTVGHQPSPRESIYIIGATRCCRQTRGATSRISAQASAYRLGPYVFNQSSSPNPIGRTISRVLQEGLCSPTAHLRMRGLLTTPAAPLFSAHLRYRPTSTALCRTSEVLRFFV</sequence>